<dbReference type="AlphaFoldDB" id="A0ABD1B4E5"/>
<dbReference type="InterPro" id="IPR036047">
    <property type="entry name" value="F-box-like_dom_sf"/>
</dbReference>
<dbReference type="PROSITE" id="PS50181">
    <property type="entry name" value="FBOX"/>
    <property type="match status" value="1"/>
</dbReference>
<evidence type="ECO:0000313" key="3">
    <source>
        <dbReference type="Proteomes" id="UP001558713"/>
    </source>
</evidence>
<dbReference type="Gene3D" id="1.20.1280.50">
    <property type="match status" value="1"/>
</dbReference>
<dbReference type="InterPro" id="IPR050232">
    <property type="entry name" value="FBL13/AtMIF1-like"/>
</dbReference>
<dbReference type="Pfam" id="PF24758">
    <property type="entry name" value="LRR_At5g56370"/>
    <property type="match status" value="1"/>
</dbReference>
<dbReference type="Pfam" id="PF00646">
    <property type="entry name" value="F-box"/>
    <property type="match status" value="1"/>
</dbReference>
<dbReference type="PANTHER" id="PTHR31900">
    <property type="entry name" value="F-BOX/RNI SUPERFAMILY PROTEIN-RELATED"/>
    <property type="match status" value="1"/>
</dbReference>
<dbReference type="InterPro" id="IPR006566">
    <property type="entry name" value="FBD"/>
</dbReference>
<accession>A0ABD1B4E5</accession>
<dbReference type="Pfam" id="PF08387">
    <property type="entry name" value="FBD"/>
    <property type="match status" value="1"/>
</dbReference>
<comment type="caution">
    <text evidence="2">The sequence shown here is derived from an EMBL/GenBank/DDBJ whole genome shotgun (WGS) entry which is preliminary data.</text>
</comment>
<dbReference type="CDD" id="cd22160">
    <property type="entry name" value="F-box_AtFBL13-like"/>
    <property type="match status" value="1"/>
</dbReference>
<protein>
    <submittedName>
        <fullName evidence="2">FBD-associated F-box protein</fullName>
    </submittedName>
</protein>
<evidence type="ECO:0000259" key="1">
    <source>
        <dbReference type="PROSITE" id="PS50181"/>
    </source>
</evidence>
<dbReference type="InterPro" id="IPR001810">
    <property type="entry name" value="F-box_dom"/>
</dbReference>
<dbReference type="EMBL" id="JBANAX010000337">
    <property type="protein sequence ID" value="KAL1213532.1"/>
    <property type="molecule type" value="Genomic_DNA"/>
</dbReference>
<dbReference type="InterPro" id="IPR032675">
    <property type="entry name" value="LRR_dom_sf"/>
</dbReference>
<sequence length="330" mass="38130">MDRISELPDELLLNILSWLSTKHVIATSVLSQRWRSLWEEVKTCRFDAESPPKARTIMMFAFFVCRRPSVGSLHLKLDRNYEDFFINPVVDNAVARSLRELRIDMFYSWLTLSKSLYMISSQVETLILEKLSLVDVPPNVLLTSVKRLHLLSVRFETDESVKRLLSICPRLEDLVVKRSSYTSVMIFTIHVPTLTSLAIDYSFGASRPTGVHGFVINAPSLRRLTIRDSFSNYLRFENMPQLVQANLKLYRVQYKDSDSVPESFSSQLEILEWRQYKGTKQEKEAAKYILANVTSLKKATFYSVCAEKHVMFKDLECVARASKTCQLVFE</sequence>
<dbReference type="Proteomes" id="UP001558713">
    <property type="component" value="Unassembled WGS sequence"/>
</dbReference>
<keyword evidence="3" id="KW-1185">Reference proteome</keyword>
<dbReference type="InterPro" id="IPR053781">
    <property type="entry name" value="F-box_AtFBL13-like"/>
</dbReference>
<dbReference type="Gene3D" id="3.80.10.10">
    <property type="entry name" value="Ribonuclease Inhibitor"/>
    <property type="match status" value="1"/>
</dbReference>
<dbReference type="InterPro" id="IPR055411">
    <property type="entry name" value="LRR_FXL15/At3g58940/PEG3-like"/>
</dbReference>
<organism evidence="2 3">
    <name type="scientific">Cardamine amara subsp. amara</name>
    <dbReference type="NCBI Taxonomy" id="228776"/>
    <lineage>
        <taxon>Eukaryota</taxon>
        <taxon>Viridiplantae</taxon>
        <taxon>Streptophyta</taxon>
        <taxon>Embryophyta</taxon>
        <taxon>Tracheophyta</taxon>
        <taxon>Spermatophyta</taxon>
        <taxon>Magnoliopsida</taxon>
        <taxon>eudicotyledons</taxon>
        <taxon>Gunneridae</taxon>
        <taxon>Pentapetalae</taxon>
        <taxon>rosids</taxon>
        <taxon>malvids</taxon>
        <taxon>Brassicales</taxon>
        <taxon>Brassicaceae</taxon>
        <taxon>Cardamineae</taxon>
        <taxon>Cardamine</taxon>
    </lineage>
</organism>
<dbReference type="PANTHER" id="PTHR31900:SF34">
    <property type="entry name" value="EMB|CAB62440.1-RELATED"/>
    <property type="match status" value="1"/>
</dbReference>
<dbReference type="SUPFAM" id="SSF52047">
    <property type="entry name" value="RNI-like"/>
    <property type="match status" value="1"/>
</dbReference>
<dbReference type="SMART" id="SM00256">
    <property type="entry name" value="FBOX"/>
    <property type="match status" value="1"/>
</dbReference>
<name>A0ABD1B4E5_CARAN</name>
<dbReference type="SMART" id="SM00579">
    <property type="entry name" value="FBD"/>
    <property type="match status" value="1"/>
</dbReference>
<dbReference type="SUPFAM" id="SSF81383">
    <property type="entry name" value="F-box domain"/>
    <property type="match status" value="1"/>
</dbReference>
<feature type="domain" description="F-box" evidence="1">
    <location>
        <begin position="1"/>
        <end position="37"/>
    </location>
</feature>
<proteinExistence type="predicted"/>
<reference evidence="2 3" key="1">
    <citation type="submission" date="2024-04" db="EMBL/GenBank/DDBJ databases">
        <title>Genome assembly C_amara_ONT_v2.</title>
        <authorList>
            <person name="Yant L."/>
            <person name="Moore C."/>
            <person name="Slenker M."/>
        </authorList>
    </citation>
    <scope>NUCLEOTIDE SEQUENCE [LARGE SCALE GENOMIC DNA]</scope>
    <source>
        <tissue evidence="2">Leaf</tissue>
    </source>
</reference>
<evidence type="ECO:0000313" key="2">
    <source>
        <dbReference type="EMBL" id="KAL1213532.1"/>
    </source>
</evidence>
<gene>
    <name evidence="2" type="ORF">V5N11_024940</name>
</gene>